<protein>
    <recommendedName>
        <fullName evidence="5">Anti-sigma-D factor RsdA sigma factor binding region domain-containing protein</fullName>
    </recommendedName>
</protein>
<keyword evidence="2" id="KW-0812">Transmembrane</keyword>
<feature type="region of interest" description="Disordered" evidence="1">
    <location>
        <begin position="1"/>
        <end position="20"/>
    </location>
</feature>
<sequence>MDRRDRRPGEGSDDQLTPLYEDDAFLSALSRGEDPSGGEDPTARLLLQLRDDVEREMSPAPEIDTEDDAEDDHGTAALISRRRRRAGGPLAYGLVGAAAASALILGGGAVITQTDMFGSGNNATVVDLAGTLDEIDRSNIEGDVEGTQRLVEQARRLLAQVERDEDDGEARSPKDAVSAAEEDEKDPLPRQTATVTETVAHPAPAPQGAEAPVTTTVTERPEAERITVTETAPAGQPTVTESVTVTETVLVEMVEPPQTAPATEPTPREGR</sequence>
<feature type="compositionally biased region" description="Basic and acidic residues" evidence="1">
    <location>
        <begin position="1"/>
        <end position="10"/>
    </location>
</feature>
<dbReference type="AlphaFoldDB" id="A0A2U1T6X8"/>
<evidence type="ECO:0000313" key="3">
    <source>
        <dbReference type="EMBL" id="PWC01754.1"/>
    </source>
</evidence>
<dbReference type="Proteomes" id="UP000244989">
    <property type="component" value="Unassembled WGS sequence"/>
</dbReference>
<dbReference type="KEGG" id="cyz:C3B44_02235"/>
<dbReference type="OrthoDB" id="4426886at2"/>
<feature type="compositionally biased region" description="Low complexity" evidence="1">
    <location>
        <begin position="238"/>
        <end position="265"/>
    </location>
</feature>
<evidence type="ECO:0000313" key="4">
    <source>
        <dbReference type="Proteomes" id="UP000244989"/>
    </source>
</evidence>
<comment type="caution">
    <text evidence="3">The sequence shown here is derived from an EMBL/GenBank/DDBJ whole genome shotgun (WGS) entry which is preliminary data.</text>
</comment>
<evidence type="ECO:0000256" key="1">
    <source>
        <dbReference type="SAM" id="MobiDB-lite"/>
    </source>
</evidence>
<keyword evidence="4" id="KW-1185">Reference proteome</keyword>
<feature type="transmembrane region" description="Helical" evidence="2">
    <location>
        <begin position="90"/>
        <end position="111"/>
    </location>
</feature>
<evidence type="ECO:0000256" key="2">
    <source>
        <dbReference type="SAM" id="Phobius"/>
    </source>
</evidence>
<gene>
    <name evidence="3" type="ORF">DF222_05320</name>
</gene>
<accession>A0A2U1T6X8</accession>
<proteinExistence type="predicted"/>
<dbReference type="EMBL" id="QEEZ01000008">
    <property type="protein sequence ID" value="PWC01754.1"/>
    <property type="molecule type" value="Genomic_DNA"/>
</dbReference>
<name>A0A2U1T6X8_9CORY</name>
<keyword evidence="2" id="KW-0472">Membrane</keyword>
<dbReference type="RefSeq" id="WP_108430932.1">
    <property type="nucleotide sequence ID" value="NZ_CP026947.1"/>
</dbReference>
<keyword evidence="2" id="KW-1133">Transmembrane helix</keyword>
<feature type="region of interest" description="Disordered" evidence="1">
    <location>
        <begin position="51"/>
        <end position="72"/>
    </location>
</feature>
<reference evidence="4" key="1">
    <citation type="submission" date="2018-04" db="EMBL/GenBank/DDBJ databases">
        <authorList>
            <person name="Liu S."/>
            <person name="Wang Z."/>
            <person name="Li J."/>
        </authorList>
    </citation>
    <scope>NUCLEOTIDE SEQUENCE [LARGE SCALE GENOMIC DNA]</scope>
    <source>
        <strain evidence="4">2189</strain>
    </source>
</reference>
<feature type="region of interest" description="Disordered" evidence="1">
    <location>
        <begin position="160"/>
        <end position="271"/>
    </location>
</feature>
<organism evidence="3 4">
    <name type="scientific">Corynebacterium yudongzhengii</name>
    <dbReference type="NCBI Taxonomy" id="2080740"/>
    <lineage>
        <taxon>Bacteria</taxon>
        <taxon>Bacillati</taxon>
        <taxon>Actinomycetota</taxon>
        <taxon>Actinomycetes</taxon>
        <taxon>Mycobacteriales</taxon>
        <taxon>Corynebacteriaceae</taxon>
        <taxon>Corynebacterium</taxon>
    </lineage>
</organism>
<evidence type="ECO:0008006" key="5">
    <source>
        <dbReference type="Google" id="ProtNLM"/>
    </source>
</evidence>